<sequence length="364" mass="40366">MRTRFLTATLIILGTLPFSYASSTQIDGLIRTGEPILWIDEDPDPYIVKIPWNRSPSYSGTSAKNWCVGAGTYGNNGGINKSVKLSGPDGASVSMELRYIATEWKLKSVPDSTFSSPQGGKQELTMYGDVANVKNDGMTWSSETCFKYELAVAPISLFRPVIELDPSNIAYVSQQFDEGKLPSGTYLGSVSLPTIVWSTDRFGNWFYRHSLSADVLFYLEYQADRIAQIRVEGSDNIIPDTWTTPGMVHGKTVYTTHIEGIVSNGVKVSLARPDSDYSLNPVNTPESETNKIPFNVFCRECEGTGVTIIENGRALSASSYYSLLDNNFREVVATFEVSYRDKSLDELYNDTYLGSFTLLFELGM</sequence>
<dbReference type="EMBL" id="QOUW02000276">
    <property type="protein sequence ID" value="RIV98793.1"/>
    <property type="molecule type" value="Genomic_DNA"/>
</dbReference>
<keyword evidence="1" id="KW-0732">Signal</keyword>
<proteinExistence type="predicted"/>
<evidence type="ECO:0000256" key="1">
    <source>
        <dbReference type="SAM" id="SignalP"/>
    </source>
</evidence>
<dbReference type="AlphaFoldDB" id="A0A8B3D7E2"/>
<reference evidence="2 3" key="1">
    <citation type="submission" date="2018-08" db="EMBL/GenBank/DDBJ databases">
        <title>Vibrio harveyi strains pathogenic to white snook Centropomus viridis Lockington (1877) and potential probiotic bacteria.</title>
        <authorList>
            <person name="Soto-Rodriguez S."/>
            <person name="Gomez-Gil B."/>
            <person name="Lozano-Olvera R."/>
        </authorList>
    </citation>
    <scope>NUCLEOTIDE SEQUENCE [LARGE SCALE GENOMIC DNA]</scope>
    <source>
        <strain evidence="2 3">CAIM 1508</strain>
    </source>
</reference>
<evidence type="ECO:0000313" key="3">
    <source>
        <dbReference type="Proteomes" id="UP000253437"/>
    </source>
</evidence>
<protein>
    <recommendedName>
        <fullName evidence="4">Fimbrial protein</fullName>
    </recommendedName>
</protein>
<dbReference type="Proteomes" id="UP000253437">
    <property type="component" value="Unassembled WGS sequence"/>
</dbReference>
<comment type="caution">
    <text evidence="2">The sequence shown here is derived from an EMBL/GenBank/DDBJ whole genome shotgun (WGS) entry which is preliminary data.</text>
</comment>
<evidence type="ECO:0000313" key="2">
    <source>
        <dbReference type="EMBL" id="RIV98793.1"/>
    </source>
</evidence>
<accession>A0A8B3D7E2</accession>
<gene>
    <name evidence="2" type="ORF">DS957_028555</name>
</gene>
<feature type="signal peptide" evidence="1">
    <location>
        <begin position="1"/>
        <end position="21"/>
    </location>
</feature>
<feature type="chain" id="PRO_5033002399" description="Fimbrial protein" evidence="1">
    <location>
        <begin position="22"/>
        <end position="364"/>
    </location>
</feature>
<organism evidence="2 3">
    <name type="scientific">Vibrio harveyi</name>
    <name type="common">Beneckea harveyi</name>
    <dbReference type="NCBI Taxonomy" id="669"/>
    <lineage>
        <taxon>Bacteria</taxon>
        <taxon>Pseudomonadati</taxon>
        <taxon>Pseudomonadota</taxon>
        <taxon>Gammaproteobacteria</taxon>
        <taxon>Vibrionales</taxon>
        <taxon>Vibrionaceae</taxon>
        <taxon>Vibrio</taxon>
    </lineage>
</organism>
<evidence type="ECO:0008006" key="4">
    <source>
        <dbReference type="Google" id="ProtNLM"/>
    </source>
</evidence>
<name>A0A8B3D7E2_VIBHA</name>